<dbReference type="OrthoDB" id="2182676at2"/>
<keyword evidence="3" id="KW-1185">Reference proteome</keyword>
<organism evidence="2 3">
    <name type="scientific">Salipaludibacillus neizhouensis</name>
    <dbReference type="NCBI Taxonomy" id="885475"/>
    <lineage>
        <taxon>Bacteria</taxon>
        <taxon>Bacillati</taxon>
        <taxon>Bacillota</taxon>
        <taxon>Bacilli</taxon>
        <taxon>Bacillales</taxon>
        <taxon>Bacillaceae</taxon>
    </lineage>
</organism>
<dbReference type="RefSeq" id="WP_110938570.1">
    <property type="nucleotide sequence ID" value="NZ_KZ614147.1"/>
</dbReference>
<protein>
    <recommendedName>
        <fullName evidence="4">DUF624 domain-containing protein</fullName>
    </recommendedName>
</protein>
<feature type="transmembrane region" description="Helical" evidence="1">
    <location>
        <begin position="20"/>
        <end position="45"/>
    </location>
</feature>
<gene>
    <name evidence="2" type="ORF">CR203_07025</name>
</gene>
<name>A0A3A9KCK5_9BACI</name>
<dbReference type="Pfam" id="PF04854">
    <property type="entry name" value="DUF624"/>
    <property type="match status" value="1"/>
</dbReference>
<dbReference type="InterPro" id="IPR006938">
    <property type="entry name" value="DUF624"/>
</dbReference>
<keyword evidence="1" id="KW-0472">Membrane</keyword>
<dbReference type="AlphaFoldDB" id="A0A3A9KCK5"/>
<keyword evidence="1" id="KW-0812">Transmembrane</keyword>
<reference evidence="2 3" key="1">
    <citation type="submission" date="2017-10" db="EMBL/GenBank/DDBJ databases">
        <title>Bacillus sp. nov., a halophilic bacterium isolated from a Keqin Lake.</title>
        <authorList>
            <person name="Wang H."/>
        </authorList>
    </citation>
    <scope>NUCLEOTIDE SEQUENCE [LARGE SCALE GENOMIC DNA]</scope>
    <source>
        <strain evidence="2 3">KCTC 13187</strain>
    </source>
</reference>
<feature type="transmembrane region" description="Helical" evidence="1">
    <location>
        <begin position="103"/>
        <end position="130"/>
    </location>
</feature>
<feature type="transmembrane region" description="Helical" evidence="1">
    <location>
        <begin position="75"/>
        <end position="97"/>
    </location>
</feature>
<evidence type="ECO:0008006" key="4">
    <source>
        <dbReference type="Google" id="ProtNLM"/>
    </source>
</evidence>
<accession>A0A3A9KCK5</accession>
<dbReference type="Proteomes" id="UP000281498">
    <property type="component" value="Unassembled WGS sequence"/>
</dbReference>
<feature type="transmembrane region" description="Helical" evidence="1">
    <location>
        <begin position="142"/>
        <end position="162"/>
    </location>
</feature>
<sequence>MMEKLDSFARIFTKFALLNILWLFFTVLGLGVLGLFPATVAMFSISRKWIQGDRDIPVVKTFWTMFKSNFMKANIYGWMIALAGVVLYVNYLIIVAAGTETPIFVVIAFILVVISYLLMIVSVIPVSIHFEGNGREILRKTSMFVLGRIHIALLFLLIVWTVGYMSLALPVFILFFSGSVLSYIMMWFFTQTLEKFEKKQALQMTERV</sequence>
<comment type="caution">
    <text evidence="2">The sequence shown here is derived from an EMBL/GenBank/DDBJ whole genome shotgun (WGS) entry which is preliminary data.</text>
</comment>
<proteinExistence type="predicted"/>
<evidence type="ECO:0000256" key="1">
    <source>
        <dbReference type="SAM" id="Phobius"/>
    </source>
</evidence>
<dbReference type="EMBL" id="PDOE01000002">
    <property type="protein sequence ID" value="RKL68231.1"/>
    <property type="molecule type" value="Genomic_DNA"/>
</dbReference>
<keyword evidence="1" id="KW-1133">Transmembrane helix</keyword>
<evidence type="ECO:0000313" key="2">
    <source>
        <dbReference type="EMBL" id="RKL68231.1"/>
    </source>
</evidence>
<evidence type="ECO:0000313" key="3">
    <source>
        <dbReference type="Proteomes" id="UP000281498"/>
    </source>
</evidence>
<feature type="transmembrane region" description="Helical" evidence="1">
    <location>
        <begin position="168"/>
        <end position="189"/>
    </location>
</feature>